<proteinExistence type="predicted"/>
<sequence length="391" mass="42796">MILFVLLYEAVGKEERTLYVVWSTGVGITIPAPFLKVVGVLQPRWALAHAVFVLQAALLTLLCFSVEESPSWLISTLRLRQAERAMLSIAKENGVDLEKASNSLRLLRGQIGQQEMQHTASSTGQFKSETGSEIALRRSVFRRQVVSVVICFVSLTFLYYVLVFNGKITSVYQAAAHLALQSCIHFTTCRVMKNKGERETLTVMLMALCLSTVTYAASELLDLSSALFFLRSLVLALCPPCLSVAYAYTMNVCPISIRSTGLCFAYSCGRVGGVLGLIVAKNGKEVHPLALNLLSAILVFASGAAIQWLPEVFVKRSPRKVQNPESLSPEQRKEALKGSIASPMRVKKSRRPQSGRRSNSRSKTPSPAPVVVGSNALNQASSPPLQQKYKT</sequence>
<comment type="caution">
    <text evidence="1">The sequence shown here is derived from an EMBL/GenBank/DDBJ whole genome shotgun (WGS) entry which is preliminary data.</text>
</comment>
<keyword evidence="2" id="KW-1185">Reference proteome</keyword>
<gene>
    <name evidence="1" type="ORF">HPB50_017830</name>
</gene>
<protein>
    <submittedName>
        <fullName evidence="1">Uncharacterized protein</fullName>
    </submittedName>
</protein>
<evidence type="ECO:0000313" key="2">
    <source>
        <dbReference type="Proteomes" id="UP000821845"/>
    </source>
</evidence>
<name>A0ACB7SZD9_HYAAI</name>
<reference evidence="1" key="1">
    <citation type="submission" date="2020-05" db="EMBL/GenBank/DDBJ databases">
        <title>Large-scale comparative analyses of tick genomes elucidate their genetic diversity and vector capacities.</title>
        <authorList>
            <person name="Jia N."/>
            <person name="Wang J."/>
            <person name="Shi W."/>
            <person name="Du L."/>
            <person name="Sun Y."/>
            <person name="Zhan W."/>
            <person name="Jiang J."/>
            <person name="Wang Q."/>
            <person name="Zhang B."/>
            <person name="Ji P."/>
            <person name="Sakyi L.B."/>
            <person name="Cui X."/>
            <person name="Yuan T."/>
            <person name="Jiang B."/>
            <person name="Yang W."/>
            <person name="Lam T.T.-Y."/>
            <person name="Chang Q."/>
            <person name="Ding S."/>
            <person name="Wang X."/>
            <person name="Zhu J."/>
            <person name="Ruan X."/>
            <person name="Zhao L."/>
            <person name="Wei J."/>
            <person name="Que T."/>
            <person name="Du C."/>
            <person name="Cheng J."/>
            <person name="Dai P."/>
            <person name="Han X."/>
            <person name="Huang E."/>
            <person name="Gao Y."/>
            <person name="Liu J."/>
            <person name="Shao H."/>
            <person name="Ye R."/>
            <person name="Li L."/>
            <person name="Wei W."/>
            <person name="Wang X."/>
            <person name="Wang C."/>
            <person name="Yang T."/>
            <person name="Huo Q."/>
            <person name="Li W."/>
            <person name="Guo W."/>
            <person name="Chen H."/>
            <person name="Zhou L."/>
            <person name="Ni X."/>
            <person name="Tian J."/>
            <person name="Zhou Y."/>
            <person name="Sheng Y."/>
            <person name="Liu T."/>
            <person name="Pan Y."/>
            <person name="Xia L."/>
            <person name="Li J."/>
            <person name="Zhao F."/>
            <person name="Cao W."/>
        </authorList>
    </citation>
    <scope>NUCLEOTIDE SEQUENCE</scope>
    <source>
        <strain evidence="1">Hyas-2018</strain>
    </source>
</reference>
<organism evidence="1 2">
    <name type="scientific">Hyalomma asiaticum</name>
    <name type="common">Tick</name>
    <dbReference type="NCBI Taxonomy" id="266040"/>
    <lineage>
        <taxon>Eukaryota</taxon>
        <taxon>Metazoa</taxon>
        <taxon>Ecdysozoa</taxon>
        <taxon>Arthropoda</taxon>
        <taxon>Chelicerata</taxon>
        <taxon>Arachnida</taxon>
        <taxon>Acari</taxon>
        <taxon>Parasitiformes</taxon>
        <taxon>Ixodida</taxon>
        <taxon>Ixodoidea</taxon>
        <taxon>Ixodidae</taxon>
        <taxon>Hyalomminae</taxon>
        <taxon>Hyalomma</taxon>
    </lineage>
</organism>
<dbReference type="EMBL" id="CM023482">
    <property type="protein sequence ID" value="KAH6939432.1"/>
    <property type="molecule type" value="Genomic_DNA"/>
</dbReference>
<evidence type="ECO:0000313" key="1">
    <source>
        <dbReference type="EMBL" id="KAH6939432.1"/>
    </source>
</evidence>
<accession>A0ACB7SZD9</accession>
<dbReference type="Proteomes" id="UP000821845">
    <property type="component" value="Chromosome 2"/>
</dbReference>